<dbReference type="AlphaFoldDB" id="A0A7D9CZ30"/>
<reference evidence="1 2" key="1">
    <citation type="submission" date="2019-07" db="EMBL/GenBank/DDBJ databases">
        <authorList>
            <person name="Friedrich A."/>
            <person name="Schacherer J."/>
        </authorList>
    </citation>
    <scope>NUCLEOTIDE SEQUENCE [LARGE SCALE GENOMIC DNA]</scope>
</reference>
<accession>A0A7D9CZ30</accession>
<organism evidence="1 2">
    <name type="scientific">Dekkera bruxellensis</name>
    <name type="common">Brettanomyces custersii</name>
    <dbReference type="NCBI Taxonomy" id="5007"/>
    <lineage>
        <taxon>Eukaryota</taxon>
        <taxon>Fungi</taxon>
        <taxon>Dikarya</taxon>
        <taxon>Ascomycota</taxon>
        <taxon>Saccharomycotina</taxon>
        <taxon>Pichiomycetes</taxon>
        <taxon>Pichiales</taxon>
        <taxon>Pichiaceae</taxon>
        <taxon>Brettanomyces</taxon>
    </lineage>
</organism>
<sequence>MTEKNESKTKMKSYQFNHQNIQGWNDCPALLCSESKPNRKIRRPKRVSSYVSFLNPATNDTLSVGTKHLPPLKLEISTPPPFTKCDIQASTSNSVTQNDKKGSEYIKIELAQLFTLKTRLTEKEMCLFKKQIGESNIFQDEVSKRAALSFINDFKRHLDITHIGEDILEFRQHHSDAIWCLPLWKVLQSAEIES</sequence>
<dbReference type="EMBL" id="CABFWN010000004">
    <property type="protein sequence ID" value="VUG19275.1"/>
    <property type="molecule type" value="Genomic_DNA"/>
</dbReference>
<dbReference type="Proteomes" id="UP000478008">
    <property type="component" value="Unassembled WGS sequence"/>
</dbReference>
<evidence type="ECO:0000313" key="1">
    <source>
        <dbReference type="EMBL" id="VUG19275.1"/>
    </source>
</evidence>
<gene>
    <name evidence="1" type="ORF">DEBR0S4_14730G</name>
</gene>
<protein>
    <submittedName>
        <fullName evidence="1">DEBR0S4_14730g1_1</fullName>
    </submittedName>
</protein>
<keyword evidence="2" id="KW-1185">Reference proteome</keyword>
<name>A0A7D9CZ30_DEKBR</name>
<evidence type="ECO:0000313" key="2">
    <source>
        <dbReference type="Proteomes" id="UP000478008"/>
    </source>
</evidence>
<proteinExistence type="predicted"/>